<evidence type="ECO:0000313" key="2">
    <source>
        <dbReference type="Proteomes" id="UP000255233"/>
    </source>
</evidence>
<organism evidence="1 2">
    <name type="scientific">Rikenella microfusus</name>
    <dbReference type="NCBI Taxonomy" id="28139"/>
    <lineage>
        <taxon>Bacteria</taxon>
        <taxon>Pseudomonadati</taxon>
        <taxon>Bacteroidota</taxon>
        <taxon>Bacteroidia</taxon>
        <taxon>Bacteroidales</taxon>
        <taxon>Rikenellaceae</taxon>
        <taxon>Rikenella</taxon>
    </lineage>
</organism>
<evidence type="ECO:0000313" key="1">
    <source>
        <dbReference type="EMBL" id="SUE34146.1"/>
    </source>
</evidence>
<dbReference type="EMBL" id="UGVL01000001">
    <property type="protein sequence ID" value="SUE34146.1"/>
    <property type="molecule type" value="Genomic_DNA"/>
</dbReference>
<reference evidence="1 2" key="1">
    <citation type="submission" date="2018-06" db="EMBL/GenBank/DDBJ databases">
        <authorList>
            <consortium name="Pathogen Informatics"/>
            <person name="Doyle S."/>
        </authorList>
    </citation>
    <scope>NUCLEOTIDE SEQUENCE [LARGE SCALE GENOMIC DNA]</scope>
    <source>
        <strain evidence="1 2">NCTC11190</strain>
    </source>
</reference>
<name>A0A379MRT8_9BACT</name>
<accession>A0A379MRT8</accession>
<dbReference type="RefSeq" id="WP_027291812.1">
    <property type="nucleotide sequence ID" value="NZ_UGVL01000001.1"/>
</dbReference>
<dbReference type="STRING" id="880526.GCA_000427365_02288"/>
<proteinExistence type="predicted"/>
<dbReference type="AlphaFoldDB" id="A0A379MRT8"/>
<dbReference type="OrthoDB" id="1000041at2"/>
<gene>
    <name evidence="1" type="ORF">NCTC11190_01364</name>
</gene>
<protein>
    <submittedName>
        <fullName evidence="1">Uncharacterized protein</fullName>
    </submittedName>
</protein>
<sequence length="82" mass="9019">MERSDMDGYPEKIAGIMRKRGLGPADAVRLRDAAFCIEHGIDPLSEAGRHRALLNNPDYTAHADRYGTGIHVIRSGEAIFPT</sequence>
<keyword evidence="2" id="KW-1185">Reference proteome</keyword>
<dbReference type="Proteomes" id="UP000255233">
    <property type="component" value="Unassembled WGS sequence"/>
</dbReference>